<sequence length="221" mass="25552">MIGDNIKFYRKKNQLTQDDIAEACNVTRQAVSKWENGSVLPNLDYIMGLSVIFGITIDNLVKDNDCAKQEIESKISNYNWIDFMLKAKKATYAKKEGKTVSSRPNSHDYQYQENEYLYIDTFVGSEFFGGEECVYKDNIPLYVMNYYGKVLDEAFSGDFLKEALLLVDRISPFRGPALYTNGNYTYHCSYDGDYEFFNGKEEIYYNNIKVYECLFHGGSVK</sequence>
<dbReference type="PANTHER" id="PTHR46558:SF15">
    <property type="entry name" value="HELIX-TURN-HELIX DOMAIN PROTEIN"/>
    <property type="match status" value="1"/>
</dbReference>
<dbReference type="RefSeq" id="WP_117582445.1">
    <property type="nucleotide sequence ID" value="NZ_QUSL01000035.1"/>
</dbReference>
<dbReference type="InterPro" id="IPR010982">
    <property type="entry name" value="Lambda_DNA-bd_dom_sf"/>
</dbReference>
<evidence type="ECO:0000313" key="4">
    <source>
        <dbReference type="Proteomes" id="UP000261032"/>
    </source>
</evidence>
<proteinExistence type="predicted"/>
<dbReference type="EMBL" id="QUSL01000035">
    <property type="protein sequence ID" value="RGD79516.1"/>
    <property type="molecule type" value="Genomic_DNA"/>
</dbReference>
<gene>
    <name evidence="3" type="ORF">DXB93_15905</name>
</gene>
<reference evidence="3 4" key="1">
    <citation type="submission" date="2018-08" db="EMBL/GenBank/DDBJ databases">
        <title>A genome reference for cultivated species of the human gut microbiota.</title>
        <authorList>
            <person name="Zou Y."/>
            <person name="Xue W."/>
            <person name="Luo G."/>
        </authorList>
    </citation>
    <scope>NUCLEOTIDE SEQUENCE [LARGE SCALE GENOMIC DNA]</scope>
    <source>
        <strain evidence="3 4">OM06-4</strain>
    </source>
</reference>
<dbReference type="InterPro" id="IPR043735">
    <property type="entry name" value="DUF5680"/>
</dbReference>
<dbReference type="SMART" id="SM00530">
    <property type="entry name" value="HTH_XRE"/>
    <property type="match status" value="1"/>
</dbReference>
<dbReference type="SUPFAM" id="SSF47413">
    <property type="entry name" value="lambda repressor-like DNA-binding domains"/>
    <property type="match status" value="1"/>
</dbReference>
<dbReference type="InterPro" id="IPR001387">
    <property type="entry name" value="Cro/C1-type_HTH"/>
</dbReference>
<dbReference type="PANTHER" id="PTHR46558">
    <property type="entry name" value="TRACRIPTIONAL REGULATORY PROTEIN-RELATED-RELATED"/>
    <property type="match status" value="1"/>
</dbReference>
<comment type="caution">
    <text evidence="3">The sequence shown here is derived from an EMBL/GenBank/DDBJ whole genome shotgun (WGS) entry which is preliminary data.</text>
</comment>
<evidence type="ECO:0000259" key="2">
    <source>
        <dbReference type="PROSITE" id="PS50943"/>
    </source>
</evidence>
<dbReference type="Pfam" id="PF01381">
    <property type="entry name" value="HTH_3"/>
    <property type="match status" value="1"/>
</dbReference>
<protein>
    <submittedName>
        <fullName evidence="3">XRE family transcriptional regulator</fullName>
    </submittedName>
</protein>
<organism evidence="3 4">
    <name type="scientific">Thomasclavelia ramosa</name>
    <dbReference type="NCBI Taxonomy" id="1547"/>
    <lineage>
        <taxon>Bacteria</taxon>
        <taxon>Bacillati</taxon>
        <taxon>Bacillota</taxon>
        <taxon>Erysipelotrichia</taxon>
        <taxon>Erysipelotrichales</taxon>
        <taxon>Coprobacillaceae</taxon>
        <taxon>Thomasclavelia</taxon>
    </lineage>
</organism>
<keyword evidence="1" id="KW-0238">DNA-binding</keyword>
<feature type="domain" description="HTH cro/C1-type" evidence="2">
    <location>
        <begin position="6"/>
        <end position="60"/>
    </location>
</feature>
<dbReference type="CDD" id="cd00093">
    <property type="entry name" value="HTH_XRE"/>
    <property type="match status" value="1"/>
</dbReference>
<accession>A0A3E3E951</accession>
<dbReference type="AlphaFoldDB" id="A0A3E3E951"/>
<evidence type="ECO:0000256" key="1">
    <source>
        <dbReference type="ARBA" id="ARBA00023125"/>
    </source>
</evidence>
<dbReference type="Pfam" id="PF18931">
    <property type="entry name" value="DUF5680"/>
    <property type="match status" value="1"/>
</dbReference>
<name>A0A3E3E951_9FIRM</name>
<dbReference type="Proteomes" id="UP000261032">
    <property type="component" value="Unassembled WGS sequence"/>
</dbReference>
<evidence type="ECO:0000313" key="3">
    <source>
        <dbReference type="EMBL" id="RGD79516.1"/>
    </source>
</evidence>
<dbReference type="PROSITE" id="PS50943">
    <property type="entry name" value="HTH_CROC1"/>
    <property type="match status" value="1"/>
</dbReference>
<dbReference type="Gene3D" id="1.10.260.40">
    <property type="entry name" value="lambda repressor-like DNA-binding domains"/>
    <property type="match status" value="1"/>
</dbReference>
<dbReference type="GO" id="GO:0003677">
    <property type="term" value="F:DNA binding"/>
    <property type="evidence" value="ECO:0007669"/>
    <property type="project" value="UniProtKB-KW"/>
</dbReference>